<keyword evidence="5" id="KW-0812">Transmembrane</keyword>
<evidence type="ECO:0000256" key="1">
    <source>
        <dbReference type="ARBA" id="ARBA00004323"/>
    </source>
</evidence>
<keyword evidence="6 13" id="KW-0735">Signal-anchor</keyword>
<keyword evidence="10" id="KW-0325">Glycoprotein</keyword>
<dbReference type="EC" id="2.4.-.-" evidence="13"/>
<keyword evidence="4 13" id="KW-0808">Transferase</keyword>
<dbReference type="SUPFAM" id="SSF53448">
    <property type="entry name" value="Nucleotide-diphospho-sugar transferases"/>
    <property type="match status" value="1"/>
</dbReference>
<dbReference type="PANTHER" id="PTHR10896:SF65">
    <property type="entry name" value="GALACTOSYLGALACTOSYLXYLOSYLPROTEIN 3-BETA-GLUCURONOSYLTRANSFERASE 3"/>
    <property type="match status" value="1"/>
</dbReference>
<dbReference type="GO" id="GO:0009834">
    <property type="term" value="P:plant-type secondary cell wall biogenesis"/>
    <property type="evidence" value="ECO:0007669"/>
    <property type="project" value="TreeGrafter"/>
</dbReference>
<dbReference type="Pfam" id="PF03360">
    <property type="entry name" value="Glyco_transf_43"/>
    <property type="match status" value="1"/>
</dbReference>
<feature type="binding site" evidence="12">
    <location>
        <position position="206"/>
    </location>
    <ligand>
        <name>Mn(2+)</name>
        <dbReference type="ChEBI" id="CHEBI:29035"/>
    </ligand>
</feature>
<gene>
    <name evidence="15" type="ORF">MUK42_12206</name>
</gene>
<dbReference type="InterPro" id="IPR029044">
    <property type="entry name" value="Nucleotide-diphossugar_trans"/>
</dbReference>
<keyword evidence="11 13" id="KW-0961">Cell wall biogenesis/degradation</keyword>
<keyword evidence="12" id="KW-0464">Manganese</keyword>
<feature type="region of interest" description="Disordered" evidence="14">
    <location>
        <begin position="36"/>
        <end position="57"/>
    </location>
</feature>
<dbReference type="Gene3D" id="3.90.550.10">
    <property type="entry name" value="Spore Coat Polysaccharide Biosynthesis Protein SpsA, Chain A"/>
    <property type="match status" value="1"/>
</dbReference>
<evidence type="ECO:0000313" key="15">
    <source>
        <dbReference type="EMBL" id="URD77308.1"/>
    </source>
</evidence>
<protein>
    <recommendedName>
        <fullName evidence="13">Glycosyltransferases</fullName>
        <ecNumber evidence="13">2.4.-.-</ecNumber>
    </recommendedName>
</protein>
<evidence type="ECO:0000256" key="13">
    <source>
        <dbReference type="RuleBase" id="RU363127"/>
    </source>
</evidence>
<dbReference type="PANTHER" id="PTHR10896">
    <property type="entry name" value="GALACTOSYLGALACTOSYLXYLOSYLPROTEIN 3-BETA-GLUCURONOSYLTRANSFERASE BETA-1,3-GLUCURONYLTRANSFERASE"/>
    <property type="match status" value="1"/>
</dbReference>
<keyword evidence="7" id="KW-1133">Transmembrane helix</keyword>
<dbReference type="OrthoDB" id="785818at2759"/>
<comment type="cofactor">
    <cofactor evidence="12">
        <name>Mn(2+)</name>
        <dbReference type="ChEBI" id="CHEBI:29035"/>
    </cofactor>
</comment>
<dbReference type="GO" id="GO:0042285">
    <property type="term" value="F:xylosyltransferase activity"/>
    <property type="evidence" value="ECO:0007669"/>
    <property type="project" value="TreeGrafter"/>
</dbReference>
<evidence type="ECO:0000256" key="8">
    <source>
        <dbReference type="ARBA" id="ARBA00023034"/>
    </source>
</evidence>
<dbReference type="AlphaFoldDB" id="A0A9E7JDN8"/>
<evidence type="ECO:0000313" key="16">
    <source>
        <dbReference type="Proteomes" id="UP001055439"/>
    </source>
</evidence>
<accession>A0A9E7JDN8</accession>
<evidence type="ECO:0000256" key="11">
    <source>
        <dbReference type="ARBA" id="ARBA00023316"/>
    </source>
</evidence>
<evidence type="ECO:0000256" key="5">
    <source>
        <dbReference type="ARBA" id="ARBA00022692"/>
    </source>
</evidence>
<proteinExistence type="inferred from homology"/>
<comment type="similarity">
    <text evidence="2 13">Belongs to the glycosyltransferase 43 family.</text>
</comment>
<dbReference type="GO" id="GO:0015018">
    <property type="term" value="F:galactosylgalactosylxylosylprotein 3-beta-glucuronosyltransferase activity"/>
    <property type="evidence" value="ECO:0007669"/>
    <property type="project" value="InterPro"/>
</dbReference>
<feature type="region of interest" description="Disordered" evidence="14">
    <location>
        <begin position="1"/>
        <end position="22"/>
    </location>
</feature>
<comment type="subcellular location">
    <subcellularLocation>
        <location evidence="1 13">Golgi apparatus membrane</location>
        <topology evidence="1 13">Single-pass type II membrane protein</topology>
    </subcellularLocation>
</comment>
<evidence type="ECO:0000256" key="12">
    <source>
        <dbReference type="PIRSR" id="PIRSR605027-3"/>
    </source>
</evidence>
<evidence type="ECO:0000256" key="14">
    <source>
        <dbReference type="SAM" id="MobiDB-lite"/>
    </source>
</evidence>
<dbReference type="Proteomes" id="UP001055439">
    <property type="component" value="Chromosome 10"/>
</dbReference>
<organism evidence="15 16">
    <name type="scientific">Musa troglodytarum</name>
    <name type="common">fe'i banana</name>
    <dbReference type="NCBI Taxonomy" id="320322"/>
    <lineage>
        <taxon>Eukaryota</taxon>
        <taxon>Viridiplantae</taxon>
        <taxon>Streptophyta</taxon>
        <taxon>Embryophyta</taxon>
        <taxon>Tracheophyta</taxon>
        <taxon>Spermatophyta</taxon>
        <taxon>Magnoliopsida</taxon>
        <taxon>Liliopsida</taxon>
        <taxon>Zingiberales</taxon>
        <taxon>Musaceae</taxon>
        <taxon>Musa</taxon>
    </lineage>
</organism>
<keyword evidence="16" id="KW-1185">Reference proteome</keyword>
<keyword evidence="8 13" id="KW-0333">Golgi apparatus</keyword>
<evidence type="ECO:0000256" key="7">
    <source>
        <dbReference type="ARBA" id="ARBA00022989"/>
    </source>
</evidence>
<keyword evidence="3" id="KW-0328">Glycosyltransferase</keyword>
<dbReference type="InterPro" id="IPR005027">
    <property type="entry name" value="Glyco_trans_43"/>
</dbReference>
<keyword evidence="9" id="KW-0472">Membrane</keyword>
<keyword evidence="12" id="KW-0479">Metal-binding</keyword>
<dbReference type="GO" id="GO:0071555">
    <property type="term" value="P:cell wall organization"/>
    <property type="evidence" value="ECO:0007669"/>
    <property type="project" value="UniProtKB-KW"/>
</dbReference>
<name>A0A9E7JDN8_9LILI</name>
<reference evidence="15" key="1">
    <citation type="submission" date="2022-05" db="EMBL/GenBank/DDBJ databases">
        <title>The Musa troglodytarum L. genome provides insights into the mechanism of non-climacteric behaviour and enrichment of carotenoids.</title>
        <authorList>
            <person name="Wang J."/>
        </authorList>
    </citation>
    <scope>NUCLEOTIDE SEQUENCE</scope>
    <source>
        <tissue evidence="15">Leaf</tissue>
    </source>
</reference>
<evidence type="ECO:0000256" key="4">
    <source>
        <dbReference type="ARBA" id="ARBA00022679"/>
    </source>
</evidence>
<dbReference type="GO" id="GO:0000139">
    <property type="term" value="C:Golgi membrane"/>
    <property type="evidence" value="ECO:0007669"/>
    <property type="project" value="UniProtKB-SubCell"/>
</dbReference>
<evidence type="ECO:0000256" key="10">
    <source>
        <dbReference type="ARBA" id="ARBA00023180"/>
    </source>
</evidence>
<dbReference type="GO" id="GO:0046872">
    <property type="term" value="F:metal ion binding"/>
    <property type="evidence" value="ECO:0007669"/>
    <property type="project" value="UniProtKB-KW"/>
</dbReference>
<evidence type="ECO:0000256" key="3">
    <source>
        <dbReference type="ARBA" id="ARBA00022676"/>
    </source>
</evidence>
<evidence type="ECO:0000256" key="2">
    <source>
        <dbReference type="ARBA" id="ARBA00007706"/>
    </source>
</evidence>
<dbReference type="EMBL" id="CP097503">
    <property type="protein sequence ID" value="URD77308.1"/>
    <property type="molecule type" value="Genomic_DNA"/>
</dbReference>
<evidence type="ECO:0000256" key="9">
    <source>
        <dbReference type="ARBA" id="ARBA00023136"/>
    </source>
</evidence>
<dbReference type="GO" id="GO:0010417">
    <property type="term" value="P:glucuronoxylan biosynthetic process"/>
    <property type="evidence" value="ECO:0007669"/>
    <property type="project" value="TreeGrafter"/>
</dbReference>
<evidence type="ECO:0000256" key="6">
    <source>
        <dbReference type="ARBA" id="ARBA00022968"/>
    </source>
</evidence>
<sequence length="257" mass="29946">MFRRCHDGLGASHFGRHQPRSALEGPVVARQACERFSPFPPRTPLPPRRRSPAQEPLDAFLPPRHPLILRRPRRLLRCLAAPRLLIRPHRAPPPAEEQERLADPFDKLLIIVTPTYNRAFQGYHLSRLAHALKLVPPRLLWIVVETKTATAETADILRRSGVTYRHLVCRKNTSVNLHRDVRQRHTALKHIRLHRLDGIVYLADDDNVYSLDLSHRPRRIRRFGTWPVARLAQSKKWKKSDWMAHEQERQQSSEISC</sequence>
<comment type="function">
    <text evidence="13">Involved in the synthesis of glucuronoxylan hemicellulose in secondary cell walls.</text>
</comment>